<feature type="domain" description="Cation efflux protein cytoplasmic" evidence="11">
    <location>
        <begin position="232"/>
        <end position="298"/>
    </location>
</feature>
<evidence type="ECO:0000259" key="11">
    <source>
        <dbReference type="Pfam" id="PF16916"/>
    </source>
</evidence>
<comment type="caution">
    <text evidence="12">The sequence shown here is derived from an EMBL/GenBank/DDBJ whole genome shotgun (WGS) entry which is preliminary data.</text>
</comment>
<feature type="region of interest" description="Disordered" evidence="8">
    <location>
        <begin position="1"/>
        <end position="22"/>
    </location>
</feature>
<keyword evidence="3" id="KW-0813">Transport</keyword>
<dbReference type="InterPro" id="IPR027469">
    <property type="entry name" value="Cation_efflux_TMD_sf"/>
</dbReference>
<accession>A0ABR8ABL8</accession>
<dbReference type="EMBL" id="JACJQH010000018">
    <property type="protein sequence ID" value="MBD2196421.1"/>
    <property type="molecule type" value="Genomic_DNA"/>
</dbReference>
<evidence type="ECO:0000256" key="8">
    <source>
        <dbReference type="SAM" id="MobiDB-lite"/>
    </source>
</evidence>
<comment type="subcellular location">
    <subcellularLocation>
        <location evidence="1">Membrane</location>
        <topology evidence="1">Multi-pass membrane protein</topology>
    </subcellularLocation>
</comment>
<feature type="transmembrane region" description="Helical" evidence="9">
    <location>
        <begin position="164"/>
        <end position="190"/>
    </location>
</feature>
<comment type="similarity">
    <text evidence="2">Belongs to the cation diffusion facilitator (CDF) transporter (TC 2.A.4) family. SLC30A subfamily.</text>
</comment>
<evidence type="ECO:0000256" key="4">
    <source>
        <dbReference type="ARBA" id="ARBA00022692"/>
    </source>
</evidence>
<dbReference type="InterPro" id="IPR036837">
    <property type="entry name" value="Cation_efflux_CTD_sf"/>
</dbReference>
<feature type="domain" description="Cation efflux protein transmembrane" evidence="10">
    <location>
        <begin position="31"/>
        <end position="217"/>
    </location>
</feature>
<evidence type="ECO:0000256" key="2">
    <source>
        <dbReference type="ARBA" id="ARBA00008873"/>
    </source>
</evidence>
<dbReference type="InterPro" id="IPR058533">
    <property type="entry name" value="Cation_efflux_TM"/>
</dbReference>
<dbReference type="SUPFAM" id="SSF160240">
    <property type="entry name" value="Cation efflux protein cytoplasmic domain-like"/>
    <property type="match status" value="1"/>
</dbReference>
<dbReference type="PANTHER" id="PTHR11562:SF17">
    <property type="entry name" value="RE54080P-RELATED"/>
    <property type="match status" value="1"/>
</dbReference>
<feature type="compositionally biased region" description="Basic residues" evidence="8">
    <location>
        <begin position="1"/>
        <end position="16"/>
    </location>
</feature>
<keyword evidence="5 9" id="KW-1133">Transmembrane helix</keyword>
<evidence type="ECO:0000256" key="5">
    <source>
        <dbReference type="ARBA" id="ARBA00022989"/>
    </source>
</evidence>
<sequence>MGHNHHHGHHNHHHHSHEHEHGTNNYSRAFTIGIILNVGFVIIEATYGYLANSLALLADAGHNMSDVLGLLLAWGASFLGSRPPSQRYTYGWRRSSILAALINAIALLLVMGGIGWEAVQRFSQPASIGGNTVIVVAIVGIIINTITALMFMSGRKHDLNIRGAFLHMAADAGVSLGVVLAGITIILTGWLWFDPVVSLIIVAVVVVGTWQLLKDSVNLALDAVPESIEPLAVQTYLSERPGVTQVHDLHIWAMSTTETALTAHLVIPSGHPGDDFLIKTCKELHDHFGIEHSTLQIEVGDSQQTCTLASYHKF</sequence>
<dbReference type="SUPFAM" id="SSF161111">
    <property type="entry name" value="Cation efflux protein transmembrane domain-like"/>
    <property type="match status" value="1"/>
</dbReference>
<name>A0ABR8ABL8_9CYAN</name>
<evidence type="ECO:0000256" key="1">
    <source>
        <dbReference type="ARBA" id="ARBA00004141"/>
    </source>
</evidence>
<gene>
    <name evidence="12" type="ORF">H6G24_13080</name>
</gene>
<feature type="transmembrane region" description="Helical" evidence="9">
    <location>
        <begin position="196"/>
        <end position="213"/>
    </location>
</feature>
<dbReference type="Gene3D" id="1.20.1510.10">
    <property type="entry name" value="Cation efflux protein transmembrane domain"/>
    <property type="match status" value="1"/>
</dbReference>
<feature type="transmembrane region" description="Helical" evidence="9">
    <location>
        <begin position="128"/>
        <end position="152"/>
    </location>
</feature>
<organism evidence="12 13">
    <name type="scientific">Calothrix parietina FACHB-288</name>
    <dbReference type="NCBI Taxonomy" id="2692896"/>
    <lineage>
        <taxon>Bacteria</taxon>
        <taxon>Bacillati</taxon>
        <taxon>Cyanobacteriota</taxon>
        <taxon>Cyanophyceae</taxon>
        <taxon>Nostocales</taxon>
        <taxon>Calotrichaceae</taxon>
        <taxon>Calothrix</taxon>
    </lineage>
</organism>
<dbReference type="Pfam" id="PF16916">
    <property type="entry name" value="ZT_dimer"/>
    <property type="match status" value="1"/>
</dbReference>
<keyword evidence="4 9" id="KW-0812">Transmembrane</keyword>
<reference evidence="12 13" key="1">
    <citation type="journal article" date="2020" name="ISME J.">
        <title>Comparative genomics reveals insights into cyanobacterial evolution and habitat adaptation.</title>
        <authorList>
            <person name="Chen M.Y."/>
            <person name="Teng W.K."/>
            <person name="Zhao L."/>
            <person name="Hu C.X."/>
            <person name="Zhou Y.K."/>
            <person name="Han B.P."/>
            <person name="Song L.R."/>
            <person name="Shu W.S."/>
        </authorList>
    </citation>
    <scope>NUCLEOTIDE SEQUENCE [LARGE SCALE GENOMIC DNA]</scope>
    <source>
        <strain evidence="12 13">FACHB-288</strain>
    </source>
</reference>
<evidence type="ECO:0000256" key="7">
    <source>
        <dbReference type="ARBA" id="ARBA00023136"/>
    </source>
</evidence>
<evidence type="ECO:0000259" key="10">
    <source>
        <dbReference type="Pfam" id="PF01545"/>
    </source>
</evidence>
<feature type="transmembrane region" description="Helical" evidence="9">
    <location>
        <begin position="29"/>
        <end position="47"/>
    </location>
</feature>
<evidence type="ECO:0000256" key="3">
    <source>
        <dbReference type="ARBA" id="ARBA00022448"/>
    </source>
</evidence>
<keyword evidence="13" id="KW-1185">Reference proteome</keyword>
<dbReference type="InterPro" id="IPR002524">
    <property type="entry name" value="Cation_efflux"/>
</dbReference>
<evidence type="ECO:0000256" key="6">
    <source>
        <dbReference type="ARBA" id="ARBA00023065"/>
    </source>
</evidence>
<dbReference type="RefSeq" id="WP_190540722.1">
    <property type="nucleotide sequence ID" value="NZ_CAWPNO010000049.1"/>
</dbReference>
<dbReference type="Proteomes" id="UP000658514">
    <property type="component" value="Unassembled WGS sequence"/>
</dbReference>
<protein>
    <submittedName>
        <fullName evidence="12">Cation transporter</fullName>
    </submittedName>
</protein>
<dbReference type="NCBIfam" id="TIGR01297">
    <property type="entry name" value="CDF"/>
    <property type="match status" value="1"/>
</dbReference>
<evidence type="ECO:0000313" key="13">
    <source>
        <dbReference type="Proteomes" id="UP000658514"/>
    </source>
</evidence>
<evidence type="ECO:0000256" key="9">
    <source>
        <dbReference type="SAM" id="Phobius"/>
    </source>
</evidence>
<evidence type="ECO:0000313" key="12">
    <source>
        <dbReference type="EMBL" id="MBD2196421.1"/>
    </source>
</evidence>
<proteinExistence type="inferred from homology"/>
<feature type="transmembrane region" description="Helical" evidence="9">
    <location>
        <begin position="97"/>
        <end position="116"/>
    </location>
</feature>
<keyword evidence="7 9" id="KW-0472">Membrane</keyword>
<dbReference type="InterPro" id="IPR027470">
    <property type="entry name" value="Cation_efflux_CTD"/>
</dbReference>
<dbReference type="InterPro" id="IPR050681">
    <property type="entry name" value="CDF/SLC30A"/>
</dbReference>
<dbReference type="PANTHER" id="PTHR11562">
    <property type="entry name" value="CATION EFFLUX PROTEIN/ ZINC TRANSPORTER"/>
    <property type="match status" value="1"/>
</dbReference>
<keyword evidence="6" id="KW-0406">Ion transport</keyword>
<dbReference type="Pfam" id="PF01545">
    <property type="entry name" value="Cation_efflux"/>
    <property type="match status" value="1"/>
</dbReference>